<proteinExistence type="predicted"/>
<keyword evidence="8" id="KW-0804">Transcription</keyword>
<dbReference type="RefSeq" id="WP_043255430.1">
    <property type="nucleotide sequence ID" value="NZ_JAVRER010000027.1"/>
</dbReference>
<evidence type="ECO:0000256" key="2">
    <source>
        <dbReference type="ARBA" id="ARBA00004236"/>
    </source>
</evidence>
<keyword evidence="5" id="KW-1133">Transmembrane helix</keyword>
<evidence type="ECO:0000256" key="6">
    <source>
        <dbReference type="ARBA" id="ARBA00023015"/>
    </source>
</evidence>
<reference evidence="14" key="1">
    <citation type="submission" date="2023-07" db="EMBL/GenBank/DDBJ databases">
        <title>30 novel species of actinomycetes from the DSMZ collection.</title>
        <authorList>
            <person name="Nouioui I."/>
        </authorList>
    </citation>
    <scope>NUCLEOTIDE SEQUENCE [LARGE SCALE GENOMIC DNA]</scope>
    <source>
        <strain evidence="14">DSM 41982</strain>
    </source>
</reference>
<dbReference type="Gene3D" id="1.10.10.1320">
    <property type="entry name" value="Anti-sigma factor, zinc-finger domain"/>
    <property type="match status" value="1"/>
</dbReference>
<gene>
    <name evidence="13" type="ORF">RM574_17910</name>
</gene>
<evidence type="ECO:0000313" key="13">
    <source>
        <dbReference type="EMBL" id="MDT0417369.1"/>
    </source>
</evidence>
<dbReference type="Pfam" id="PF10099">
    <property type="entry name" value="RskA_C"/>
    <property type="match status" value="1"/>
</dbReference>
<evidence type="ECO:0000256" key="5">
    <source>
        <dbReference type="ARBA" id="ARBA00022989"/>
    </source>
</evidence>
<evidence type="ECO:0000256" key="1">
    <source>
        <dbReference type="ARBA" id="ARBA00004167"/>
    </source>
</evidence>
<evidence type="ECO:0000256" key="9">
    <source>
        <dbReference type="ARBA" id="ARBA00029829"/>
    </source>
</evidence>
<evidence type="ECO:0000313" key="14">
    <source>
        <dbReference type="Proteomes" id="UP001183607"/>
    </source>
</evidence>
<dbReference type="AlphaFoldDB" id="A0ABD5E7H0"/>
<sequence>MSTTADSHLLTGAYALHALEPAEEAAFERHMAHCAACAEEVREFTETASKLGLAASVSPPPGFKDAVMARIADVRQEPPRAVRATPPRRRPRAVHWTLAACVALAAALGGTAVWQGQRADEARTEARAAQDRAARLDAVLSAPDVKVLSAPVDAGGRATVVVSRARDGAVFAAAGLPTPPAGKVYQLWFDVDGTMRPAGLLPDSSGTVLMKGSPRTATAMGVTVEPEGGSRAPTSKPVALMALPG</sequence>
<accession>A0ABD5E7H0</accession>
<dbReference type="PANTHER" id="PTHR37461:SF1">
    <property type="entry name" value="ANTI-SIGMA-K FACTOR RSKA"/>
    <property type="match status" value="1"/>
</dbReference>
<evidence type="ECO:0000256" key="7">
    <source>
        <dbReference type="ARBA" id="ARBA00023136"/>
    </source>
</evidence>
<evidence type="ECO:0000256" key="4">
    <source>
        <dbReference type="ARBA" id="ARBA00022692"/>
    </source>
</evidence>
<comment type="caution">
    <text evidence="13">The sequence shown here is derived from an EMBL/GenBank/DDBJ whole genome shotgun (WGS) entry which is preliminary data.</text>
</comment>
<comment type="subcellular location">
    <subcellularLocation>
        <location evidence="2">Cell membrane</location>
    </subcellularLocation>
    <subcellularLocation>
        <location evidence="1">Membrane</location>
        <topology evidence="1">Single-pass membrane protein</topology>
    </subcellularLocation>
</comment>
<protein>
    <recommendedName>
        <fullName evidence="10">Regulator of SigK</fullName>
    </recommendedName>
    <alternativeName>
        <fullName evidence="9">Sigma-K anti-sigma factor RskA</fullName>
    </alternativeName>
</protein>
<keyword evidence="7" id="KW-0472">Membrane</keyword>
<dbReference type="InterPro" id="IPR027383">
    <property type="entry name" value="Znf_put"/>
</dbReference>
<dbReference type="PANTHER" id="PTHR37461">
    <property type="entry name" value="ANTI-SIGMA-K FACTOR RSKA"/>
    <property type="match status" value="1"/>
</dbReference>
<keyword evidence="6" id="KW-0805">Transcription regulation</keyword>
<keyword evidence="3" id="KW-1003">Cell membrane</keyword>
<evidence type="ECO:0000256" key="10">
    <source>
        <dbReference type="ARBA" id="ARBA00030803"/>
    </source>
</evidence>
<dbReference type="InterPro" id="IPR041916">
    <property type="entry name" value="Anti_sigma_zinc_sf"/>
</dbReference>
<dbReference type="Proteomes" id="UP001183607">
    <property type="component" value="Unassembled WGS sequence"/>
</dbReference>
<name>A0ABD5E7H0_9ACTN</name>
<evidence type="ECO:0000256" key="3">
    <source>
        <dbReference type="ARBA" id="ARBA00022475"/>
    </source>
</evidence>
<dbReference type="Pfam" id="PF13490">
    <property type="entry name" value="zf-HC2"/>
    <property type="match status" value="1"/>
</dbReference>
<dbReference type="InterPro" id="IPR051474">
    <property type="entry name" value="Anti-sigma-K/W_factor"/>
</dbReference>
<keyword evidence="4" id="KW-0812">Transmembrane</keyword>
<feature type="domain" description="Anti-sigma K factor RskA C-terminal" evidence="11">
    <location>
        <begin position="98"/>
        <end position="238"/>
    </location>
</feature>
<dbReference type="EMBL" id="JAVRER010000027">
    <property type="protein sequence ID" value="MDT0417369.1"/>
    <property type="molecule type" value="Genomic_DNA"/>
</dbReference>
<feature type="domain" description="Putative zinc-finger" evidence="12">
    <location>
        <begin position="12"/>
        <end position="38"/>
    </location>
</feature>
<organism evidence="13 14">
    <name type="scientific">Streptomyces evansiae</name>
    <dbReference type="NCBI Taxonomy" id="3075535"/>
    <lineage>
        <taxon>Bacteria</taxon>
        <taxon>Bacillati</taxon>
        <taxon>Actinomycetota</taxon>
        <taxon>Actinomycetes</taxon>
        <taxon>Kitasatosporales</taxon>
        <taxon>Streptomycetaceae</taxon>
        <taxon>Streptomyces</taxon>
    </lineage>
</organism>
<dbReference type="InterPro" id="IPR018764">
    <property type="entry name" value="RskA_C"/>
</dbReference>
<evidence type="ECO:0000259" key="12">
    <source>
        <dbReference type="Pfam" id="PF13490"/>
    </source>
</evidence>
<dbReference type="GO" id="GO:0005886">
    <property type="term" value="C:plasma membrane"/>
    <property type="evidence" value="ECO:0007669"/>
    <property type="project" value="UniProtKB-SubCell"/>
</dbReference>
<evidence type="ECO:0000256" key="8">
    <source>
        <dbReference type="ARBA" id="ARBA00023163"/>
    </source>
</evidence>
<evidence type="ECO:0000259" key="11">
    <source>
        <dbReference type="Pfam" id="PF10099"/>
    </source>
</evidence>